<feature type="non-terminal residue" evidence="2">
    <location>
        <position position="1"/>
    </location>
</feature>
<name>A0ABS8WI95_DATST</name>
<dbReference type="Proteomes" id="UP000823775">
    <property type="component" value="Unassembled WGS sequence"/>
</dbReference>
<gene>
    <name evidence="2" type="ORF">HAX54_044445</name>
</gene>
<keyword evidence="3" id="KW-1185">Reference proteome</keyword>
<protein>
    <submittedName>
        <fullName evidence="2">Uncharacterized protein</fullName>
    </submittedName>
</protein>
<feature type="region of interest" description="Disordered" evidence="1">
    <location>
        <begin position="78"/>
        <end position="123"/>
    </location>
</feature>
<organism evidence="2 3">
    <name type="scientific">Datura stramonium</name>
    <name type="common">Jimsonweed</name>
    <name type="synonym">Common thornapple</name>
    <dbReference type="NCBI Taxonomy" id="4076"/>
    <lineage>
        <taxon>Eukaryota</taxon>
        <taxon>Viridiplantae</taxon>
        <taxon>Streptophyta</taxon>
        <taxon>Embryophyta</taxon>
        <taxon>Tracheophyta</taxon>
        <taxon>Spermatophyta</taxon>
        <taxon>Magnoliopsida</taxon>
        <taxon>eudicotyledons</taxon>
        <taxon>Gunneridae</taxon>
        <taxon>Pentapetalae</taxon>
        <taxon>asterids</taxon>
        <taxon>lamiids</taxon>
        <taxon>Solanales</taxon>
        <taxon>Solanaceae</taxon>
        <taxon>Solanoideae</taxon>
        <taxon>Datureae</taxon>
        <taxon>Datura</taxon>
    </lineage>
</organism>
<evidence type="ECO:0000256" key="1">
    <source>
        <dbReference type="SAM" id="MobiDB-lite"/>
    </source>
</evidence>
<sequence length="123" mass="13902">LKVVNENTSKTDFKSHVHALKTEAITITENCTEIEIPDKPPNVSLMKPNLQPWLGGCSYLDKGKNDDWRDITHNIKETLLTNEEPPHEPIEESETLSNSEDPIFLKQRETLSTNEDPLSYGGT</sequence>
<feature type="non-terminal residue" evidence="2">
    <location>
        <position position="123"/>
    </location>
</feature>
<reference evidence="2 3" key="1">
    <citation type="journal article" date="2021" name="BMC Genomics">
        <title>Datura genome reveals duplications of psychoactive alkaloid biosynthetic genes and high mutation rate following tissue culture.</title>
        <authorList>
            <person name="Rajewski A."/>
            <person name="Carter-House D."/>
            <person name="Stajich J."/>
            <person name="Litt A."/>
        </authorList>
    </citation>
    <scope>NUCLEOTIDE SEQUENCE [LARGE SCALE GENOMIC DNA]</scope>
    <source>
        <strain evidence="2">AR-01</strain>
    </source>
</reference>
<evidence type="ECO:0000313" key="2">
    <source>
        <dbReference type="EMBL" id="MCE3049235.1"/>
    </source>
</evidence>
<proteinExistence type="predicted"/>
<accession>A0ABS8WI95</accession>
<comment type="caution">
    <text evidence="2">The sequence shown here is derived from an EMBL/GenBank/DDBJ whole genome shotgun (WGS) entry which is preliminary data.</text>
</comment>
<evidence type="ECO:0000313" key="3">
    <source>
        <dbReference type="Proteomes" id="UP000823775"/>
    </source>
</evidence>
<dbReference type="EMBL" id="JACEIK010006771">
    <property type="protein sequence ID" value="MCE3049235.1"/>
    <property type="molecule type" value="Genomic_DNA"/>
</dbReference>